<dbReference type="Pfam" id="PF00132">
    <property type="entry name" value="Hexapep"/>
    <property type="match status" value="1"/>
</dbReference>
<comment type="caution">
    <text evidence="5">The sequence shown here is derived from an EMBL/GenBank/DDBJ whole genome shotgun (WGS) entry which is preliminary data.</text>
</comment>
<reference evidence="5 6" key="1">
    <citation type="submission" date="2020-04" db="EMBL/GenBank/DDBJ databases">
        <authorList>
            <person name="Liu S."/>
        </authorList>
    </citation>
    <scope>NUCLEOTIDE SEQUENCE [LARGE SCALE GENOMIC DNA]</scope>
    <source>
        <strain evidence="5 6">CGMCC 1.15091</strain>
    </source>
</reference>
<feature type="compositionally biased region" description="Basic and acidic residues" evidence="3">
    <location>
        <begin position="207"/>
        <end position="216"/>
    </location>
</feature>
<dbReference type="Proteomes" id="UP000523795">
    <property type="component" value="Unassembled WGS sequence"/>
</dbReference>
<evidence type="ECO:0000313" key="5">
    <source>
        <dbReference type="EMBL" id="NKX50285.1"/>
    </source>
</evidence>
<keyword evidence="6" id="KW-1185">Reference proteome</keyword>
<sequence length="284" mass="29809">MADYFRNDPRTQRERMLAGDLYIANDPALARANREAIRMAAEYSRIWPAHPDTAPRILRRLLGSVVGDTQVRAPLYVAYGRNIRIGARTFINYNLTALDVAAITIGDDVQIGPNVQLLTPTHPLDVQQRRDKLEAGKPITIGDNVWLGGGVIVLPGVTIGGNTVAGAGAVVTRDLPANVVATGNPAKAGRRLFRRPAPPPRWGTGRAEGRAARPGDHGSAGPPGPLLLVAVLFDVTFAVLALVDRVVLLEVLGGGGVTGVGLLGRSVRSSASGIAPDLAKALGG</sequence>
<evidence type="ECO:0000259" key="4">
    <source>
        <dbReference type="SMART" id="SM01266"/>
    </source>
</evidence>
<evidence type="ECO:0000313" key="6">
    <source>
        <dbReference type="Proteomes" id="UP000523795"/>
    </source>
</evidence>
<evidence type="ECO:0000256" key="3">
    <source>
        <dbReference type="SAM" id="MobiDB-lite"/>
    </source>
</evidence>
<dbReference type="InterPro" id="IPR051159">
    <property type="entry name" value="Hexapeptide_acetyltransf"/>
</dbReference>
<evidence type="ECO:0000256" key="2">
    <source>
        <dbReference type="ARBA" id="ARBA00022679"/>
    </source>
</evidence>
<dbReference type="PANTHER" id="PTHR23416">
    <property type="entry name" value="SIALIC ACID SYNTHASE-RELATED"/>
    <property type="match status" value="1"/>
</dbReference>
<keyword evidence="2" id="KW-0808">Transferase</keyword>
<organism evidence="5 6">
    <name type="scientific">Arthrobacter deserti</name>
    <dbReference type="NCBI Taxonomy" id="1742687"/>
    <lineage>
        <taxon>Bacteria</taxon>
        <taxon>Bacillati</taxon>
        <taxon>Actinomycetota</taxon>
        <taxon>Actinomycetes</taxon>
        <taxon>Micrococcales</taxon>
        <taxon>Micrococcaceae</taxon>
        <taxon>Arthrobacter</taxon>
    </lineage>
</organism>
<dbReference type="InterPro" id="IPR024688">
    <property type="entry name" value="Mac_dom"/>
</dbReference>
<dbReference type="InterPro" id="IPR011004">
    <property type="entry name" value="Trimer_LpxA-like_sf"/>
</dbReference>
<dbReference type="PANTHER" id="PTHR23416:SF23">
    <property type="entry name" value="ACETYLTRANSFERASE C18B11.09C-RELATED"/>
    <property type="match status" value="1"/>
</dbReference>
<feature type="domain" description="Maltose/galactoside acetyltransferase" evidence="4">
    <location>
        <begin position="13"/>
        <end position="67"/>
    </location>
</feature>
<comment type="similarity">
    <text evidence="1">Belongs to the transferase hexapeptide repeat family.</text>
</comment>
<dbReference type="Gene3D" id="2.160.10.10">
    <property type="entry name" value="Hexapeptide repeat proteins"/>
    <property type="match status" value="1"/>
</dbReference>
<dbReference type="InterPro" id="IPR001451">
    <property type="entry name" value="Hexapep"/>
</dbReference>
<proteinExistence type="inferred from homology"/>
<gene>
    <name evidence="5" type="ORF">HER39_06820</name>
</gene>
<name>A0ABX1JQ84_9MICC</name>
<dbReference type="SUPFAM" id="SSF51161">
    <property type="entry name" value="Trimeric LpxA-like enzymes"/>
    <property type="match status" value="1"/>
</dbReference>
<dbReference type="EMBL" id="JAAZSR010000077">
    <property type="protein sequence ID" value="NKX50285.1"/>
    <property type="molecule type" value="Genomic_DNA"/>
</dbReference>
<feature type="region of interest" description="Disordered" evidence="3">
    <location>
        <begin position="190"/>
        <end position="219"/>
    </location>
</feature>
<evidence type="ECO:0000256" key="1">
    <source>
        <dbReference type="ARBA" id="ARBA00007274"/>
    </source>
</evidence>
<dbReference type="CDD" id="cd03357">
    <property type="entry name" value="LbH_MAT_GAT"/>
    <property type="match status" value="1"/>
</dbReference>
<protein>
    <submittedName>
        <fullName evidence="5">Sugar O-acetyltransferase</fullName>
    </submittedName>
</protein>
<dbReference type="SMART" id="SM01266">
    <property type="entry name" value="Mac"/>
    <property type="match status" value="1"/>
</dbReference>
<dbReference type="Pfam" id="PF12464">
    <property type="entry name" value="Mac"/>
    <property type="match status" value="1"/>
</dbReference>
<accession>A0ABX1JQ84</accession>